<dbReference type="Pfam" id="PF00160">
    <property type="entry name" value="Pro_isomerase"/>
    <property type="match status" value="1"/>
</dbReference>
<evidence type="ECO:0000313" key="6">
    <source>
        <dbReference type="EMBL" id="CEO96804.1"/>
    </source>
</evidence>
<dbReference type="GO" id="GO:0003755">
    <property type="term" value="F:peptidyl-prolyl cis-trans isomerase activity"/>
    <property type="evidence" value="ECO:0007669"/>
    <property type="project" value="UniProtKB-UniRule"/>
</dbReference>
<proteinExistence type="inferred from homology"/>
<dbReference type="SUPFAM" id="SSF50891">
    <property type="entry name" value="Cyclophilin-like"/>
    <property type="match status" value="1"/>
</dbReference>
<dbReference type="EC" id="5.2.1.8" evidence="4"/>
<dbReference type="AlphaFoldDB" id="A0A0G4INN8"/>
<evidence type="ECO:0000313" key="8">
    <source>
        <dbReference type="Proteomes" id="UP000039324"/>
    </source>
</evidence>
<keyword evidence="8" id="KW-1185">Reference proteome</keyword>
<protein>
    <recommendedName>
        <fullName evidence="4">Peptidyl-prolyl cis-trans isomerase</fullName>
        <shortName evidence="4">PPIase</shortName>
        <ecNumber evidence="4">5.2.1.8</ecNumber>
    </recommendedName>
</protein>
<keyword evidence="2 4" id="KW-0697">Rotamase</keyword>
<name>A0A0G4INN8_PLABS</name>
<evidence type="ECO:0000256" key="3">
    <source>
        <dbReference type="ARBA" id="ARBA00023235"/>
    </source>
</evidence>
<dbReference type="OrthoDB" id="271386at2759"/>
<dbReference type="EMBL" id="CDSF01000076">
    <property type="protein sequence ID" value="CEO96804.1"/>
    <property type="molecule type" value="Genomic_DNA"/>
</dbReference>
<accession>A0A0G4INN8</accession>
<keyword evidence="7" id="KW-0496">Mitochondrion</keyword>
<evidence type="ECO:0000259" key="5">
    <source>
        <dbReference type="PROSITE" id="PS50072"/>
    </source>
</evidence>
<sequence>MSVTVHTSAGDLKIEIACDLVPGAAKNFLALCASGAYDNTLFHRVIPGFMVQGGDPTGTGKGGRAWNGDFLKDEFHASLRHDRRGVVAFANRGPNTNASQFYITFAAAPHLDNTSTIFGSLIDGFSTLDAIEKVPIGDKHRPVTDIVISSVTIHANPIADLEA</sequence>
<gene>
    <name evidence="6" type="ORF">PBRA_005408</name>
    <name evidence="7" type="ORF">PLBR_LOCUS7871</name>
</gene>
<dbReference type="Gene3D" id="2.40.100.10">
    <property type="entry name" value="Cyclophilin-like"/>
    <property type="match status" value="1"/>
</dbReference>
<dbReference type="InterPro" id="IPR044666">
    <property type="entry name" value="Cyclophilin_A-like"/>
</dbReference>
<dbReference type="EMBL" id="OVEO01000015">
    <property type="protein sequence ID" value="SPR00656.1"/>
    <property type="molecule type" value="Genomic_DNA"/>
</dbReference>
<comment type="function">
    <text evidence="4">PPIases accelerate the folding of proteins. It catalyzes the cis-trans isomerization of proline imidic peptide bonds in oligopeptides.</text>
</comment>
<dbReference type="PROSITE" id="PS00170">
    <property type="entry name" value="CSA_PPIASE_1"/>
    <property type="match status" value="1"/>
</dbReference>
<reference evidence="6 8" key="1">
    <citation type="submission" date="2015-02" db="EMBL/GenBank/DDBJ databases">
        <authorList>
            <person name="Chooi Y.-H."/>
        </authorList>
    </citation>
    <scope>NUCLEOTIDE SEQUENCE [LARGE SCALE GENOMIC DNA]</scope>
    <source>
        <strain evidence="6">E3</strain>
    </source>
</reference>
<reference evidence="7 9" key="2">
    <citation type="submission" date="2018-03" db="EMBL/GenBank/DDBJ databases">
        <authorList>
            <person name="Fogelqvist J."/>
        </authorList>
    </citation>
    <scope>NUCLEOTIDE SEQUENCE [LARGE SCALE GENOMIC DNA]</scope>
</reference>
<geneLocation type="mitochondrion" evidence="7"/>
<keyword evidence="3 4" id="KW-0413">Isomerase</keyword>
<evidence type="ECO:0000313" key="7">
    <source>
        <dbReference type="EMBL" id="SPR00656.1"/>
    </source>
</evidence>
<dbReference type="Proteomes" id="UP000039324">
    <property type="component" value="Unassembled WGS sequence"/>
</dbReference>
<dbReference type="InterPro" id="IPR020892">
    <property type="entry name" value="Cyclophilin-type_PPIase_CS"/>
</dbReference>
<dbReference type="PANTHER" id="PTHR45625">
    <property type="entry name" value="PEPTIDYL-PROLYL CIS-TRANS ISOMERASE-RELATED"/>
    <property type="match status" value="1"/>
</dbReference>
<dbReference type="GO" id="GO:0071013">
    <property type="term" value="C:catalytic step 2 spliceosome"/>
    <property type="evidence" value="ECO:0007669"/>
    <property type="project" value="TreeGrafter"/>
</dbReference>
<feature type="domain" description="PPIase cyclophilin-type" evidence="5">
    <location>
        <begin position="6"/>
        <end position="153"/>
    </location>
</feature>
<comment type="similarity">
    <text evidence="4">Belongs to the cyclophilin-type PPIase family.</text>
</comment>
<organism evidence="6 8">
    <name type="scientific">Plasmodiophora brassicae</name>
    <name type="common">Clubroot disease agent</name>
    <dbReference type="NCBI Taxonomy" id="37360"/>
    <lineage>
        <taxon>Eukaryota</taxon>
        <taxon>Sar</taxon>
        <taxon>Rhizaria</taxon>
        <taxon>Endomyxa</taxon>
        <taxon>Phytomyxea</taxon>
        <taxon>Plasmodiophorida</taxon>
        <taxon>Plasmodiophoridae</taxon>
        <taxon>Plasmodiophora</taxon>
    </lineage>
</organism>
<comment type="catalytic activity">
    <reaction evidence="1 4">
        <text>[protein]-peptidylproline (omega=180) = [protein]-peptidylproline (omega=0)</text>
        <dbReference type="Rhea" id="RHEA:16237"/>
        <dbReference type="Rhea" id="RHEA-COMP:10747"/>
        <dbReference type="Rhea" id="RHEA-COMP:10748"/>
        <dbReference type="ChEBI" id="CHEBI:83833"/>
        <dbReference type="ChEBI" id="CHEBI:83834"/>
        <dbReference type="EC" id="5.2.1.8"/>
    </reaction>
</comment>
<dbReference type="OMA" id="VPFHRVM"/>
<evidence type="ECO:0000256" key="4">
    <source>
        <dbReference type="RuleBase" id="RU363019"/>
    </source>
</evidence>
<dbReference type="STRING" id="37360.A0A0G4INN8"/>
<dbReference type="GO" id="GO:0006457">
    <property type="term" value="P:protein folding"/>
    <property type="evidence" value="ECO:0007669"/>
    <property type="project" value="InterPro"/>
</dbReference>
<dbReference type="Proteomes" id="UP000290189">
    <property type="component" value="Unassembled WGS sequence"/>
</dbReference>
<evidence type="ECO:0000256" key="2">
    <source>
        <dbReference type="ARBA" id="ARBA00023110"/>
    </source>
</evidence>
<dbReference type="InterPro" id="IPR029000">
    <property type="entry name" value="Cyclophilin-like_dom_sf"/>
</dbReference>
<dbReference type="PIRSF" id="PIRSF001467">
    <property type="entry name" value="Peptidylpro_ismrse"/>
    <property type="match status" value="1"/>
</dbReference>
<dbReference type="PRINTS" id="PR00153">
    <property type="entry name" value="CSAPPISMRASE"/>
</dbReference>
<dbReference type="PROSITE" id="PS50072">
    <property type="entry name" value="CSA_PPIASE_2"/>
    <property type="match status" value="1"/>
</dbReference>
<evidence type="ECO:0000256" key="1">
    <source>
        <dbReference type="ARBA" id="ARBA00000971"/>
    </source>
</evidence>
<dbReference type="InterPro" id="IPR024936">
    <property type="entry name" value="Cyclophilin-type_PPIase"/>
</dbReference>
<dbReference type="InterPro" id="IPR002130">
    <property type="entry name" value="Cyclophilin-type_PPIase_dom"/>
</dbReference>
<dbReference type="PANTHER" id="PTHR45625:SF2">
    <property type="entry name" value="PEPTIDYL-PROLYL CIS-TRANS ISOMERASE-LIKE 3"/>
    <property type="match status" value="1"/>
</dbReference>
<evidence type="ECO:0000313" key="9">
    <source>
        <dbReference type="Proteomes" id="UP000290189"/>
    </source>
</evidence>